<dbReference type="InterPro" id="IPR052186">
    <property type="entry name" value="Hydantoin_racemase-like"/>
</dbReference>
<dbReference type="InterPro" id="IPR053714">
    <property type="entry name" value="Iso_Racemase_Enz_sf"/>
</dbReference>
<dbReference type="GO" id="GO:0047661">
    <property type="term" value="F:amino-acid racemase activity"/>
    <property type="evidence" value="ECO:0007669"/>
    <property type="project" value="InterPro"/>
</dbReference>
<evidence type="ECO:0000313" key="2">
    <source>
        <dbReference type="EMBL" id="MBC5721621.1"/>
    </source>
</evidence>
<evidence type="ECO:0000313" key="3">
    <source>
        <dbReference type="Proteomes" id="UP000628736"/>
    </source>
</evidence>
<proteinExistence type="inferred from homology"/>
<dbReference type="PANTHER" id="PTHR28047:SF5">
    <property type="entry name" value="PROTEIN DCG1"/>
    <property type="match status" value="1"/>
</dbReference>
<dbReference type="EMBL" id="JACOPO010000001">
    <property type="protein sequence ID" value="MBC5721621.1"/>
    <property type="molecule type" value="Genomic_DNA"/>
</dbReference>
<gene>
    <name evidence="2" type="ORF">H8S11_02125</name>
</gene>
<accession>A0A8J6IZG1</accession>
<organism evidence="2 3">
    <name type="scientific">Flintibacter hominis</name>
    <dbReference type="NCBI Taxonomy" id="2763048"/>
    <lineage>
        <taxon>Bacteria</taxon>
        <taxon>Bacillati</taxon>
        <taxon>Bacillota</taxon>
        <taxon>Clostridia</taxon>
        <taxon>Eubacteriales</taxon>
        <taxon>Flintibacter</taxon>
    </lineage>
</organism>
<dbReference type="Gene3D" id="3.40.50.12500">
    <property type="match status" value="1"/>
</dbReference>
<dbReference type="AlphaFoldDB" id="A0A8J6IZG1"/>
<keyword evidence="3" id="KW-1185">Reference proteome</keyword>
<comment type="similarity">
    <text evidence="1">Belongs to the HyuE racemase family.</text>
</comment>
<evidence type="ECO:0000256" key="1">
    <source>
        <dbReference type="ARBA" id="ARBA00038414"/>
    </source>
</evidence>
<name>A0A8J6IZG1_9FIRM</name>
<dbReference type="Proteomes" id="UP000628736">
    <property type="component" value="Unassembled WGS sequence"/>
</dbReference>
<protein>
    <submittedName>
        <fullName evidence="2">Asp/Glu/hydantoin racemase</fullName>
    </submittedName>
</protein>
<comment type="caution">
    <text evidence="2">The sequence shown here is derived from an EMBL/GenBank/DDBJ whole genome shotgun (WGS) entry which is preliminary data.</text>
</comment>
<dbReference type="PANTHER" id="PTHR28047">
    <property type="entry name" value="PROTEIN DCG1"/>
    <property type="match status" value="1"/>
</dbReference>
<dbReference type="InterPro" id="IPR015942">
    <property type="entry name" value="Asp/Glu/hydantoin_racemase"/>
</dbReference>
<sequence length="212" mass="23058">MRILIINPNSDENTDRLMAEKAKNLALPGVEVDVTHVTRAPKLVASYEDQAISGEEMMEIVRGRGQDYDAFVVACHSDPNLDLVREITDKPVVGIAEASIKIGAAMGNGYAVISPGPKSISKKIALARKYHCDDLLRTIKVSRSDDKEDLLKAAQEARKEFGVDVIVLGCANYTTADGYIERELGCPVLDGVACALFLAAGLVSYQKCKRKF</sequence>
<dbReference type="RefSeq" id="WP_147572040.1">
    <property type="nucleotide sequence ID" value="NZ_JACOPO010000001.1"/>
</dbReference>
<reference evidence="2" key="1">
    <citation type="submission" date="2020-08" db="EMBL/GenBank/DDBJ databases">
        <title>Genome public.</title>
        <authorList>
            <person name="Liu C."/>
            <person name="Sun Q."/>
        </authorList>
    </citation>
    <scope>NUCLEOTIDE SEQUENCE</scope>
    <source>
        <strain evidence="2">NSJ-23</strain>
    </source>
</reference>
<dbReference type="Pfam" id="PF01177">
    <property type="entry name" value="Asp_Glu_race"/>
    <property type="match status" value="1"/>
</dbReference>